<organism evidence="1 2">
    <name type="scientific">Trichothecium roseum</name>
    <dbReference type="NCBI Taxonomy" id="47278"/>
    <lineage>
        <taxon>Eukaryota</taxon>
        <taxon>Fungi</taxon>
        <taxon>Dikarya</taxon>
        <taxon>Ascomycota</taxon>
        <taxon>Pezizomycotina</taxon>
        <taxon>Sordariomycetes</taxon>
        <taxon>Hypocreomycetidae</taxon>
        <taxon>Hypocreales</taxon>
        <taxon>Hypocreales incertae sedis</taxon>
        <taxon>Trichothecium</taxon>
    </lineage>
</organism>
<sequence>MSYYPVFILKVRLAMQDPDMPRPRYHTSIFVETGAQGQGSGMKHHVTGDIVQGMAYEAQPCRDDPTTSEDVHSKVLIGRVDASSYPEAVNALLHGAGQVVDAVDIL</sequence>
<protein>
    <submittedName>
        <fullName evidence="1">Uncharacterized protein</fullName>
    </submittedName>
</protein>
<keyword evidence="2" id="KW-1185">Reference proteome</keyword>
<reference evidence="1" key="1">
    <citation type="submission" date="2022-10" db="EMBL/GenBank/DDBJ databases">
        <title>Complete Genome of Trichothecium roseum strain YXFP-22015, a Plant Pathogen Isolated from Citrus.</title>
        <authorList>
            <person name="Wang Y."/>
            <person name="Zhu L."/>
        </authorList>
    </citation>
    <scope>NUCLEOTIDE SEQUENCE</scope>
    <source>
        <strain evidence="1">YXFP-22015</strain>
    </source>
</reference>
<proteinExistence type="predicted"/>
<dbReference type="EMBL" id="CM047943">
    <property type="protein sequence ID" value="KAI9899862.1"/>
    <property type="molecule type" value="Genomic_DNA"/>
</dbReference>
<evidence type="ECO:0000313" key="2">
    <source>
        <dbReference type="Proteomes" id="UP001163324"/>
    </source>
</evidence>
<dbReference type="Proteomes" id="UP001163324">
    <property type="component" value="Chromosome 4"/>
</dbReference>
<evidence type="ECO:0000313" key="1">
    <source>
        <dbReference type="EMBL" id="KAI9899862.1"/>
    </source>
</evidence>
<accession>A0ACC0V0X4</accession>
<gene>
    <name evidence="1" type="ORF">N3K66_004124</name>
</gene>
<name>A0ACC0V0X4_9HYPO</name>
<comment type="caution">
    <text evidence="1">The sequence shown here is derived from an EMBL/GenBank/DDBJ whole genome shotgun (WGS) entry which is preliminary data.</text>
</comment>